<gene>
    <name evidence="2" type="ORF">ZIOFF_074420</name>
</gene>
<dbReference type="AlphaFoldDB" id="A0A8J5CR70"/>
<protein>
    <submittedName>
        <fullName evidence="2">Uncharacterized protein</fullName>
    </submittedName>
</protein>
<name>A0A8J5CR70_ZINOF</name>
<accession>A0A8J5CR70</accession>
<keyword evidence="2" id="KW-0496">Mitochondrion</keyword>
<sequence length="147" mass="16163">MRESMRCGRSEREEESGMGSSIESEVAVNGLTAVEEECLYAGQSEKSKESAFGLPTNSFPKNLDLASPRMCMDLEMLAAGQNGAPPIKTGRKQKESIVEPYEVGNSQVRFEGKELPIPTGENRPFYKVILKLQRLGPIKLLSIGNKL</sequence>
<feature type="compositionally biased region" description="Basic and acidic residues" evidence="1">
    <location>
        <begin position="1"/>
        <end position="12"/>
    </location>
</feature>
<evidence type="ECO:0000313" key="3">
    <source>
        <dbReference type="Proteomes" id="UP000734854"/>
    </source>
</evidence>
<dbReference type="EMBL" id="JACMSC010000025">
    <property type="protein sequence ID" value="KAG6467689.1"/>
    <property type="molecule type" value="Genomic_DNA"/>
</dbReference>
<dbReference type="Proteomes" id="UP000734854">
    <property type="component" value="Unassembled WGS sequence"/>
</dbReference>
<organism evidence="2 3">
    <name type="scientific">Zingiber officinale</name>
    <name type="common">Ginger</name>
    <name type="synonym">Amomum zingiber</name>
    <dbReference type="NCBI Taxonomy" id="94328"/>
    <lineage>
        <taxon>Eukaryota</taxon>
        <taxon>Viridiplantae</taxon>
        <taxon>Streptophyta</taxon>
        <taxon>Embryophyta</taxon>
        <taxon>Tracheophyta</taxon>
        <taxon>Spermatophyta</taxon>
        <taxon>Magnoliopsida</taxon>
        <taxon>Liliopsida</taxon>
        <taxon>Zingiberales</taxon>
        <taxon>Zingiberaceae</taxon>
        <taxon>Zingiber</taxon>
    </lineage>
</organism>
<comment type="caution">
    <text evidence="2">The sequence shown here is derived from an EMBL/GenBank/DDBJ whole genome shotgun (WGS) entry which is preliminary data.</text>
</comment>
<keyword evidence="3" id="KW-1185">Reference proteome</keyword>
<geneLocation type="mitochondrion" evidence="2"/>
<reference evidence="2 3" key="1">
    <citation type="submission" date="2020-08" db="EMBL/GenBank/DDBJ databases">
        <title>Plant Genome Project.</title>
        <authorList>
            <person name="Zhang R.-G."/>
        </authorList>
    </citation>
    <scope>NUCLEOTIDE SEQUENCE [LARGE SCALE GENOMIC DNA]</scope>
    <source>
        <tissue evidence="2">Rhizome</tissue>
    </source>
</reference>
<evidence type="ECO:0000256" key="1">
    <source>
        <dbReference type="SAM" id="MobiDB-lite"/>
    </source>
</evidence>
<proteinExistence type="predicted"/>
<feature type="region of interest" description="Disordered" evidence="1">
    <location>
        <begin position="1"/>
        <end position="25"/>
    </location>
</feature>
<evidence type="ECO:0000313" key="2">
    <source>
        <dbReference type="EMBL" id="KAG6467689.1"/>
    </source>
</evidence>